<keyword evidence="2" id="KW-1185">Reference proteome</keyword>
<dbReference type="Proteomes" id="UP001732700">
    <property type="component" value="Chromosome 4A"/>
</dbReference>
<reference evidence="1" key="2">
    <citation type="submission" date="2025-09" db="UniProtKB">
        <authorList>
            <consortium name="EnsemblPlants"/>
        </authorList>
    </citation>
    <scope>IDENTIFICATION</scope>
</reference>
<organism evidence="1 2">
    <name type="scientific">Avena sativa</name>
    <name type="common">Oat</name>
    <dbReference type="NCBI Taxonomy" id="4498"/>
    <lineage>
        <taxon>Eukaryota</taxon>
        <taxon>Viridiplantae</taxon>
        <taxon>Streptophyta</taxon>
        <taxon>Embryophyta</taxon>
        <taxon>Tracheophyta</taxon>
        <taxon>Spermatophyta</taxon>
        <taxon>Magnoliopsida</taxon>
        <taxon>Liliopsida</taxon>
        <taxon>Poales</taxon>
        <taxon>Poaceae</taxon>
        <taxon>BOP clade</taxon>
        <taxon>Pooideae</taxon>
        <taxon>Poodae</taxon>
        <taxon>Poeae</taxon>
        <taxon>Poeae Chloroplast Group 1 (Aveneae type)</taxon>
        <taxon>Aveninae</taxon>
        <taxon>Avena</taxon>
    </lineage>
</organism>
<proteinExistence type="predicted"/>
<accession>A0ACD5WEG5</accession>
<name>A0ACD5WEG5_AVESA</name>
<reference evidence="1" key="1">
    <citation type="submission" date="2021-05" db="EMBL/GenBank/DDBJ databases">
        <authorList>
            <person name="Scholz U."/>
            <person name="Mascher M."/>
            <person name="Fiebig A."/>
        </authorList>
    </citation>
    <scope>NUCLEOTIDE SEQUENCE [LARGE SCALE GENOMIC DNA]</scope>
</reference>
<evidence type="ECO:0000313" key="1">
    <source>
        <dbReference type="EnsemblPlants" id="AVESA.00010b.r2.4AG0620040.1.CDS"/>
    </source>
</evidence>
<dbReference type="EnsemblPlants" id="AVESA.00010b.r2.4AG0620040.1">
    <property type="protein sequence ID" value="AVESA.00010b.r2.4AG0620040.1.CDS"/>
    <property type="gene ID" value="AVESA.00010b.r2.4AG0620040"/>
</dbReference>
<sequence>MAGLMNRSRGMAEGVVVMVCPVLLALALDKVDLKVYGGGAFMAMLTMAGFTLISGICPMLVFCFSQRFPGVPEVLGVPNVVMPAWVRVTLALATLSYSCLLVLTCLIAQLIVSKKILIPVGVLCGGFVLVWTVWYYHGQNVIQDEQHGQNVIQDEQAGLHNILDESHEFLTGVTGILFLGLEGLVLESHGNQMFPKGCGAVCTISFILCAVGVCLMYFEMTPPPQFDEEVQIVVFTLVLDILMAAGTFALLIVAMFKLMGVPALVLFTPPVVIIGELAYRVTIEGLDREGVNNNENQQGPNVAIEVPIQVPIQVPIVPAPASLELTRVTFTGFLAVSITAISNTSTSMLTVCFLLFVAVAIMFGISWRLLTQSQIRSGGFNVSAPQVASSANLASFCTHFSILIATILFLAMAGKARGK</sequence>
<evidence type="ECO:0000313" key="2">
    <source>
        <dbReference type="Proteomes" id="UP001732700"/>
    </source>
</evidence>
<protein>
    <submittedName>
        <fullName evidence="1">Uncharacterized protein</fullName>
    </submittedName>
</protein>